<keyword evidence="1" id="KW-0472">Membrane</keyword>
<gene>
    <name evidence="2" type="ORF">Mal15_12210</name>
</gene>
<name>A0A5B9M934_9BACT</name>
<feature type="transmembrane region" description="Helical" evidence="1">
    <location>
        <begin position="7"/>
        <end position="26"/>
    </location>
</feature>
<protein>
    <submittedName>
        <fullName evidence="2">Uncharacterized protein</fullName>
    </submittedName>
</protein>
<sequence>MRKHELTANVLLHFPIIVMLGMFLVASYPLNLVVMFIFYLAGVVDLTYSKLPLYRQRIWNSFGPETISMRRREAYYRGYKRIAFGGALNLLMLVHYSM</sequence>
<proteinExistence type="predicted"/>
<reference evidence="2 3" key="1">
    <citation type="submission" date="2019-02" db="EMBL/GenBank/DDBJ databases">
        <title>Planctomycetal bacteria perform biofilm scaping via a novel small molecule.</title>
        <authorList>
            <person name="Jeske O."/>
            <person name="Boedeker C."/>
            <person name="Wiegand S."/>
            <person name="Breitling P."/>
            <person name="Kallscheuer N."/>
            <person name="Jogler M."/>
            <person name="Rohde M."/>
            <person name="Petersen J."/>
            <person name="Medema M.H."/>
            <person name="Surup F."/>
            <person name="Jogler C."/>
        </authorList>
    </citation>
    <scope>NUCLEOTIDE SEQUENCE [LARGE SCALE GENOMIC DNA]</scope>
    <source>
        <strain evidence="2 3">Mal15</strain>
    </source>
</reference>
<dbReference type="EMBL" id="CP036264">
    <property type="protein sequence ID" value="QEF97183.1"/>
    <property type="molecule type" value="Genomic_DNA"/>
</dbReference>
<organism evidence="2 3">
    <name type="scientific">Stieleria maiorica</name>
    <dbReference type="NCBI Taxonomy" id="2795974"/>
    <lineage>
        <taxon>Bacteria</taxon>
        <taxon>Pseudomonadati</taxon>
        <taxon>Planctomycetota</taxon>
        <taxon>Planctomycetia</taxon>
        <taxon>Pirellulales</taxon>
        <taxon>Pirellulaceae</taxon>
        <taxon>Stieleria</taxon>
    </lineage>
</organism>
<keyword evidence="3" id="KW-1185">Reference proteome</keyword>
<evidence type="ECO:0000313" key="3">
    <source>
        <dbReference type="Proteomes" id="UP000321353"/>
    </source>
</evidence>
<keyword evidence="1" id="KW-0812">Transmembrane</keyword>
<feature type="transmembrane region" description="Helical" evidence="1">
    <location>
        <begin position="32"/>
        <end position="48"/>
    </location>
</feature>
<dbReference type="KEGG" id="smam:Mal15_12210"/>
<evidence type="ECO:0000256" key="1">
    <source>
        <dbReference type="SAM" id="Phobius"/>
    </source>
</evidence>
<evidence type="ECO:0000313" key="2">
    <source>
        <dbReference type="EMBL" id="QEF97183.1"/>
    </source>
</evidence>
<dbReference type="AlphaFoldDB" id="A0A5B9M934"/>
<feature type="transmembrane region" description="Helical" evidence="1">
    <location>
        <begin position="78"/>
        <end position="96"/>
    </location>
</feature>
<dbReference type="Proteomes" id="UP000321353">
    <property type="component" value="Chromosome"/>
</dbReference>
<accession>A0A5B9M934</accession>
<keyword evidence="1" id="KW-1133">Transmembrane helix</keyword>